<comment type="caution">
    <text evidence="1">The sequence shown here is derived from an EMBL/GenBank/DDBJ whole genome shotgun (WGS) entry which is preliminary data.</text>
</comment>
<dbReference type="RefSeq" id="WP_036871862.1">
    <property type="nucleotide sequence ID" value="NZ_JRNN01000028.1"/>
</dbReference>
<gene>
    <name evidence="1" type="ORF">HMPREF2137_02440</name>
</gene>
<dbReference type="Pfam" id="PF20935">
    <property type="entry name" value="DUF6847"/>
    <property type="match status" value="1"/>
</dbReference>
<sequence>MKLAEALSLRKDLQKKIDQLSSRLTQNVKIQEGDEPAEQPEELLKVLDECLKQLEELILKINITNLKTERNGRTLTAMMAERDVLTKRIGILREAFNAATQTQDRYSRTEIKYVSTIDIKALNKQIDRFSQELRKLDMQIQATNFEVDLV</sequence>
<evidence type="ECO:0000313" key="2">
    <source>
        <dbReference type="Proteomes" id="UP000029556"/>
    </source>
</evidence>
<dbReference type="Gene3D" id="6.10.320.10">
    <property type="match status" value="1"/>
</dbReference>
<dbReference type="InterPro" id="IPR047741">
    <property type="entry name" value="DIP1984-like"/>
</dbReference>
<dbReference type="EMBL" id="JRNN01000028">
    <property type="protein sequence ID" value="KGF36324.1"/>
    <property type="molecule type" value="Genomic_DNA"/>
</dbReference>
<dbReference type="NCBIfam" id="NF038048">
    <property type="entry name" value="DIP1984_fam"/>
    <property type="match status" value="1"/>
</dbReference>
<protein>
    <recommendedName>
        <fullName evidence="3">Septicolysin</fullName>
    </recommendedName>
</protein>
<dbReference type="OrthoDB" id="3730241at2"/>
<proteinExistence type="predicted"/>
<organism evidence="1 2">
    <name type="scientific">Hoylesella buccalis DNF00853</name>
    <dbReference type="NCBI Taxonomy" id="1401074"/>
    <lineage>
        <taxon>Bacteria</taxon>
        <taxon>Pseudomonadati</taxon>
        <taxon>Bacteroidota</taxon>
        <taxon>Bacteroidia</taxon>
        <taxon>Bacteroidales</taxon>
        <taxon>Prevotellaceae</taxon>
        <taxon>Hoylesella</taxon>
    </lineage>
</organism>
<dbReference type="CDD" id="cd12208">
    <property type="entry name" value="DIP1984-like"/>
    <property type="match status" value="1"/>
</dbReference>
<dbReference type="Proteomes" id="UP000029556">
    <property type="component" value="Unassembled WGS sequence"/>
</dbReference>
<reference evidence="1 2" key="1">
    <citation type="submission" date="2014-07" db="EMBL/GenBank/DDBJ databases">
        <authorList>
            <person name="McCorrison J."/>
            <person name="Sanka R."/>
            <person name="Torralba M."/>
            <person name="Gillis M."/>
            <person name="Haft D.H."/>
            <person name="Methe B."/>
            <person name="Sutton G."/>
            <person name="Nelson K.E."/>
        </authorList>
    </citation>
    <scope>NUCLEOTIDE SEQUENCE [LARGE SCALE GENOMIC DNA]</scope>
    <source>
        <strain evidence="1 2">DNF00853</strain>
    </source>
</reference>
<dbReference type="AlphaFoldDB" id="A0A096BT31"/>
<accession>A0A096BT31</accession>
<evidence type="ECO:0000313" key="1">
    <source>
        <dbReference type="EMBL" id="KGF36324.1"/>
    </source>
</evidence>
<evidence type="ECO:0008006" key="3">
    <source>
        <dbReference type="Google" id="ProtNLM"/>
    </source>
</evidence>
<name>A0A096BT31_9BACT</name>